<evidence type="ECO:0000259" key="16">
    <source>
        <dbReference type="PROSITE" id="PS51864"/>
    </source>
</evidence>
<sequence length="749" mass="85089">MNIVGINMPLSVLFDGDIIISDARLREIVEDAENEQSDPWRRLKRWAYHDLFYPETIWQTGIPYEFDSDLPPAAVDSLKRAMEFWQNNTCVTFRPRENEQQYAFYTGSMNMCSSSVGRDTTEPQQPVYIGPGCYRFGVTSHEIGHLIGLFHHHQRYDRDEYVKYYPENVDRSDTANFATVSSNFLDTYGLPYDVGSVMHYAPTEFAINPFFPALMALNENLQGSMGQMEGPSFLDVQIVNRHYKCYEACNNSDVQPKCLNGGYANPLDCSVCKCPTGFGGDVCQLIASSAPMKCGGLIPTSSKLTRLKIRMSVGLTRRQCVYHIRSPPNRRVMIGIETIKGKCQEGCYTSAMEVKMNGDFRPMGYRYCCESQSFRRLLSKGRNVPIIFFAQNGTLEVLMFFRWVVLTPDAEDNTALNATELMEVYKQSDDDYGMDMQLLQLPEGSGMGTPGAGNPDDGLGEGLRDLVDPSEQLSLRDTLSKIVEFEYKDQVISSDDVGVLPPYMQRLPTINQLNKNYSDILYQGDIRMPTKLLRSILIGAYNREKRTAYRDKRYPSTIWKRGVPFAFHRSMNREGRRSVLAAIQFFRKFTCIRFRRRTTEPVYLLFVGHDQGCWSTVGRDASQRQQFVSIGRGCEAFGITSHEVAHALGLFHEQSRYDRDNWITVYPQRIPQSQLYNFAKVTPKQMSTYGTPYDIGSVMHYTPFEFSIDPTVPSMVAVNINEQGGMGQLAGPSYLDVQKLNAHYACGSE</sequence>
<comment type="cofactor">
    <cofactor evidence="14 15">
        <name>Zn(2+)</name>
        <dbReference type="ChEBI" id="CHEBI:29105"/>
    </cofactor>
    <text evidence="14 15">Binds 1 zinc ion per subunit.</text>
</comment>
<comment type="function">
    <text evidence="1">Metalloprotease.</text>
</comment>
<evidence type="ECO:0000256" key="3">
    <source>
        <dbReference type="ARBA" id="ARBA00022525"/>
    </source>
</evidence>
<accession>A0A368GTC8</accession>
<dbReference type="InterPro" id="IPR001506">
    <property type="entry name" value="Peptidase_M12A"/>
</dbReference>
<dbReference type="Pfam" id="PF01400">
    <property type="entry name" value="Astacin"/>
    <property type="match status" value="2"/>
</dbReference>
<evidence type="ECO:0000256" key="6">
    <source>
        <dbReference type="ARBA" id="ARBA00022685"/>
    </source>
</evidence>
<dbReference type="SUPFAM" id="SSF55486">
    <property type="entry name" value="Metalloproteases ('zincins'), catalytic domain"/>
    <property type="match status" value="2"/>
</dbReference>
<dbReference type="PANTHER" id="PTHR10127">
    <property type="entry name" value="DISCOIDIN, CUB, EGF, LAMININ , AND ZINC METALLOPROTEASE DOMAIN CONTAINING"/>
    <property type="match status" value="1"/>
</dbReference>
<dbReference type="AlphaFoldDB" id="A0A368GTC8"/>
<name>A0A368GTC8_ANCCA</name>
<feature type="disulfide bond" evidence="14">
    <location>
        <begin position="591"/>
        <end position="746"/>
    </location>
</feature>
<evidence type="ECO:0000256" key="13">
    <source>
        <dbReference type="ARBA" id="ARBA00023180"/>
    </source>
</evidence>
<gene>
    <name evidence="17" type="ORF">ANCCAN_07037</name>
</gene>
<feature type="disulfide bond" evidence="14">
    <location>
        <begin position="90"/>
        <end position="245"/>
    </location>
</feature>
<evidence type="ECO:0000256" key="15">
    <source>
        <dbReference type="RuleBase" id="RU361183"/>
    </source>
</evidence>
<feature type="binding site" evidence="14">
    <location>
        <position position="646"/>
    </location>
    <ligand>
        <name>Zn(2+)</name>
        <dbReference type="ChEBI" id="CHEBI:29105"/>
        <note>catalytic</note>
    </ligand>
</feature>
<evidence type="ECO:0000313" key="17">
    <source>
        <dbReference type="EMBL" id="RCN46858.1"/>
    </source>
</evidence>
<dbReference type="GO" id="GO:0005576">
    <property type="term" value="C:extracellular region"/>
    <property type="evidence" value="ECO:0007669"/>
    <property type="project" value="UniProtKB-SubCell"/>
</dbReference>
<dbReference type="FunFam" id="3.40.390.10:FF:000073">
    <property type="entry name" value="Zinc metalloproteinase"/>
    <property type="match status" value="1"/>
</dbReference>
<feature type="binding site" evidence="14">
    <location>
        <position position="145"/>
    </location>
    <ligand>
        <name>Zn(2+)</name>
        <dbReference type="ChEBI" id="CHEBI:29105"/>
        <note>catalytic</note>
    </ligand>
</feature>
<feature type="binding site" evidence="14">
    <location>
        <position position="141"/>
    </location>
    <ligand>
        <name>Zn(2+)</name>
        <dbReference type="ChEBI" id="CHEBI:29105"/>
        <note>catalytic</note>
    </ligand>
</feature>
<keyword evidence="7 14" id="KW-0479">Metal-binding</keyword>
<evidence type="ECO:0000256" key="14">
    <source>
        <dbReference type="PROSITE-ProRule" id="PRU01211"/>
    </source>
</evidence>
<comment type="caution">
    <text evidence="17">The sequence shown here is derived from an EMBL/GenBank/DDBJ whole genome shotgun (WGS) entry which is preliminary data.</text>
</comment>
<evidence type="ECO:0000313" key="18">
    <source>
        <dbReference type="Proteomes" id="UP000252519"/>
    </source>
</evidence>
<evidence type="ECO:0000256" key="10">
    <source>
        <dbReference type="ARBA" id="ARBA00022833"/>
    </source>
</evidence>
<evidence type="ECO:0000256" key="11">
    <source>
        <dbReference type="ARBA" id="ARBA00023049"/>
    </source>
</evidence>
<dbReference type="InterPro" id="IPR006026">
    <property type="entry name" value="Peptidase_Metallo"/>
</dbReference>
<evidence type="ECO:0000256" key="8">
    <source>
        <dbReference type="ARBA" id="ARBA00022729"/>
    </source>
</evidence>
<dbReference type="InterPro" id="IPR000742">
    <property type="entry name" value="EGF"/>
</dbReference>
<dbReference type="OrthoDB" id="5826793at2759"/>
<dbReference type="STRING" id="29170.A0A368GTC8"/>
<feature type="active site" evidence="14">
    <location>
        <position position="142"/>
    </location>
</feature>
<keyword evidence="8" id="KW-0732">Signal</keyword>
<keyword evidence="18" id="KW-1185">Reference proteome</keyword>
<proteinExistence type="predicted"/>
<dbReference type="GO" id="GO:0006508">
    <property type="term" value="P:proteolysis"/>
    <property type="evidence" value="ECO:0007669"/>
    <property type="project" value="UniProtKB-KW"/>
</dbReference>
<evidence type="ECO:0000256" key="2">
    <source>
        <dbReference type="ARBA" id="ARBA00004613"/>
    </source>
</evidence>
<protein>
    <recommendedName>
        <fullName evidence="15">Metalloendopeptidase</fullName>
        <ecNumber evidence="15">3.4.24.-</ecNumber>
    </recommendedName>
</protein>
<feature type="binding site" evidence="14">
    <location>
        <position position="151"/>
    </location>
    <ligand>
        <name>Zn(2+)</name>
        <dbReference type="ChEBI" id="CHEBI:29105"/>
        <note>catalytic</note>
    </ligand>
</feature>
<dbReference type="EC" id="3.4.24.-" evidence="15"/>
<dbReference type="Gene3D" id="3.40.390.10">
    <property type="entry name" value="Collagenase (Catalytic Domain)"/>
    <property type="match status" value="2"/>
</dbReference>
<dbReference type="InterPro" id="IPR034035">
    <property type="entry name" value="Astacin-like_dom"/>
</dbReference>
<keyword evidence="3" id="KW-0964">Secreted</keyword>
<dbReference type="PROSITE" id="PS01186">
    <property type="entry name" value="EGF_2"/>
    <property type="match status" value="1"/>
</dbReference>
<evidence type="ECO:0000256" key="12">
    <source>
        <dbReference type="ARBA" id="ARBA00023157"/>
    </source>
</evidence>
<evidence type="ECO:0000256" key="5">
    <source>
        <dbReference type="ARBA" id="ARBA00022670"/>
    </source>
</evidence>
<dbReference type="PRINTS" id="PR00480">
    <property type="entry name" value="ASTACIN"/>
</dbReference>
<feature type="binding site" evidence="14">
    <location>
        <position position="642"/>
    </location>
    <ligand>
        <name>Zn(2+)</name>
        <dbReference type="ChEBI" id="CHEBI:29105"/>
        <note>catalytic</note>
    </ligand>
</feature>
<dbReference type="InterPro" id="IPR024079">
    <property type="entry name" value="MetalloPept_cat_dom_sf"/>
</dbReference>
<dbReference type="SMART" id="SM00235">
    <property type="entry name" value="ZnMc"/>
    <property type="match status" value="2"/>
</dbReference>
<feature type="active site" evidence="14">
    <location>
        <position position="643"/>
    </location>
</feature>
<evidence type="ECO:0000256" key="4">
    <source>
        <dbReference type="ARBA" id="ARBA00022536"/>
    </source>
</evidence>
<dbReference type="InterPro" id="IPR035914">
    <property type="entry name" value="Sperma_CUB_dom_sf"/>
</dbReference>
<evidence type="ECO:0000256" key="9">
    <source>
        <dbReference type="ARBA" id="ARBA00022801"/>
    </source>
</evidence>
<feature type="binding site" evidence="14">
    <location>
        <position position="652"/>
    </location>
    <ligand>
        <name>Zn(2+)</name>
        <dbReference type="ChEBI" id="CHEBI:29105"/>
        <note>catalytic</note>
    </ligand>
</feature>
<keyword evidence="5 14" id="KW-0645">Protease</keyword>
<keyword evidence="9 14" id="KW-0378">Hydrolase</keyword>
<keyword evidence="6" id="KW-0165">Cleavage on pair of basic residues</keyword>
<evidence type="ECO:0000256" key="7">
    <source>
        <dbReference type="ARBA" id="ARBA00022723"/>
    </source>
</evidence>
<dbReference type="SUPFAM" id="SSF49854">
    <property type="entry name" value="Spermadhesin, CUB domain"/>
    <property type="match status" value="1"/>
</dbReference>
<keyword evidence="13" id="KW-0325">Glycoprotein</keyword>
<dbReference type="CDD" id="cd04280">
    <property type="entry name" value="ZnMc_astacin_like"/>
    <property type="match status" value="2"/>
</dbReference>
<dbReference type="Proteomes" id="UP000252519">
    <property type="component" value="Unassembled WGS sequence"/>
</dbReference>
<dbReference type="PANTHER" id="PTHR10127:SF891">
    <property type="entry name" value="ZINC METALLOPROTEINASE NAS-29"/>
    <property type="match status" value="1"/>
</dbReference>
<organism evidence="17 18">
    <name type="scientific">Ancylostoma caninum</name>
    <name type="common">Dog hookworm</name>
    <dbReference type="NCBI Taxonomy" id="29170"/>
    <lineage>
        <taxon>Eukaryota</taxon>
        <taxon>Metazoa</taxon>
        <taxon>Ecdysozoa</taxon>
        <taxon>Nematoda</taxon>
        <taxon>Chromadorea</taxon>
        <taxon>Rhabditida</taxon>
        <taxon>Rhabditina</taxon>
        <taxon>Rhabditomorpha</taxon>
        <taxon>Strongyloidea</taxon>
        <taxon>Ancylostomatidae</taxon>
        <taxon>Ancylostomatinae</taxon>
        <taxon>Ancylostoma</taxon>
    </lineage>
</organism>
<dbReference type="EMBL" id="JOJR01000071">
    <property type="protein sequence ID" value="RCN46858.1"/>
    <property type="molecule type" value="Genomic_DNA"/>
</dbReference>
<dbReference type="GO" id="GO:0008270">
    <property type="term" value="F:zinc ion binding"/>
    <property type="evidence" value="ECO:0007669"/>
    <property type="project" value="UniProtKB-UniRule"/>
</dbReference>
<reference evidence="17 18" key="1">
    <citation type="submission" date="2014-10" db="EMBL/GenBank/DDBJ databases">
        <title>Draft genome of the hookworm Ancylostoma caninum.</title>
        <authorList>
            <person name="Mitreva M."/>
        </authorList>
    </citation>
    <scope>NUCLEOTIDE SEQUENCE [LARGE SCALE GENOMIC DNA]</scope>
    <source>
        <strain evidence="17 18">Baltimore</strain>
    </source>
</reference>
<comment type="subcellular location">
    <subcellularLocation>
        <location evidence="2">Secreted</location>
    </subcellularLocation>
</comment>
<keyword evidence="4" id="KW-0245">EGF-like domain</keyword>
<keyword evidence="10 14" id="KW-0862">Zinc</keyword>
<feature type="domain" description="Peptidase M12A" evidence="16">
    <location>
        <begin position="547"/>
        <end position="747"/>
    </location>
</feature>
<evidence type="ECO:0000256" key="1">
    <source>
        <dbReference type="ARBA" id="ARBA00002657"/>
    </source>
</evidence>
<keyword evidence="12 14" id="KW-1015">Disulfide bond</keyword>
<comment type="caution">
    <text evidence="14">Lacks conserved residue(s) required for the propagation of feature annotation.</text>
</comment>
<keyword evidence="11 14" id="KW-0482">Metalloprotease</keyword>
<dbReference type="GO" id="GO:0004222">
    <property type="term" value="F:metalloendopeptidase activity"/>
    <property type="evidence" value="ECO:0007669"/>
    <property type="project" value="UniProtKB-UniRule"/>
</dbReference>
<dbReference type="PROSITE" id="PS51864">
    <property type="entry name" value="ASTACIN"/>
    <property type="match status" value="2"/>
</dbReference>
<feature type="domain" description="Peptidase M12A" evidence="16">
    <location>
        <begin position="41"/>
        <end position="246"/>
    </location>
</feature>